<name>A0A437PV74_9ACTN</name>
<dbReference type="InterPro" id="IPR011990">
    <property type="entry name" value="TPR-like_helical_dom_sf"/>
</dbReference>
<dbReference type="Gene3D" id="1.25.40.10">
    <property type="entry name" value="Tetratricopeptide repeat domain"/>
    <property type="match status" value="1"/>
</dbReference>
<dbReference type="AlphaFoldDB" id="A0A437PV74"/>
<keyword evidence="2" id="KW-1185">Reference proteome</keyword>
<dbReference type="OrthoDB" id="4332031at2"/>
<evidence type="ECO:0000313" key="2">
    <source>
        <dbReference type="Proteomes" id="UP000283128"/>
    </source>
</evidence>
<proteinExistence type="predicted"/>
<gene>
    <name evidence="1" type="ORF">EOT10_11360</name>
</gene>
<dbReference type="EMBL" id="RZYA01000004">
    <property type="protein sequence ID" value="RVU26169.1"/>
    <property type="molecule type" value="Genomic_DNA"/>
</dbReference>
<reference evidence="1 2" key="1">
    <citation type="submission" date="2019-01" db="EMBL/GenBank/DDBJ databases">
        <title>Genome sequences of Streptomyces and Rhizobium isolates collected from root and soil.</title>
        <authorList>
            <person name="Chhettri S."/>
            <person name="Sevigny J.L."/>
            <person name="Sen A."/>
            <person name="Ennis N."/>
            <person name="Tisa L."/>
        </authorList>
    </citation>
    <scope>NUCLEOTIDE SEQUENCE [LARGE SCALE GENOMIC DNA]</scope>
    <source>
        <strain evidence="1 2">San01</strain>
    </source>
</reference>
<protein>
    <submittedName>
        <fullName evidence="1">XRE family transcriptional regulator</fullName>
    </submittedName>
</protein>
<dbReference type="RefSeq" id="WP_127827995.1">
    <property type="nucleotide sequence ID" value="NZ_RZYA01000004.1"/>
</dbReference>
<accession>A0A437PV74</accession>
<organism evidence="1 2">
    <name type="scientific">Streptomyces antnestii</name>
    <dbReference type="NCBI Taxonomy" id="2494256"/>
    <lineage>
        <taxon>Bacteria</taxon>
        <taxon>Bacillati</taxon>
        <taxon>Actinomycetota</taxon>
        <taxon>Actinomycetes</taxon>
        <taxon>Kitasatosporales</taxon>
        <taxon>Streptomycetaceae</taxon>
        <taxon>Streptomyces</taxon>
    </lineage>
</organism>
<evidence type="ECO:0000313" key="1">
    <source>
        <dbReference type="EMBL" id="RVU26169.1"/>
    </source>
</evidence>
<sequence length="424" mass="46015">MEANRVLLDRMGELDLTQDELAEACNEAIESLTGTRGSMSARTVYNLVYRTRWPRTKQRMALEIVFGLPAVELGFTPRTNTPVESEDPDVHRRAFGTLTASLAIGAALPATTAGATVHRVGASDVTRLHRKFAEIVAKDHRQGGRASIEHQALALAGEALGLVQTGSSSQRVKSMLFATAASFTSSAMWAAIDGRRFDAAQRHFDRATALAGMSGDQAIQFRIWSHAGSMYRHLGRPVDALAANDAARHLRITRTDPMFAALGHARQAAIHGVGRDTRAIERCMDLAIDAYDRAEPEAPRPVWLTAFFDRAELHSLATAAHLAAHDYEAAEGHAHKSLALLRAPLTRSRAITTTRLARAQLGQGDIGPAVRTAMSMPDPQAAHPRVHGMLTTFGQNLERIAAGSSHARLWAGYAHDHHLKGPLR</sequence>
<dbReference type="Proteomes" id="UP000283128">
    <property type="component" value="Unassembled WGS sequence"/>
</dbReference>
<comment type="caution">
    <text evidence="1">The sequence shown here is derived from an EMBL/GenBank/DDBJ whole genome shotgun (WGS) entry which is preliminary data.</text>
</comment>
<dbReference type="SUPFAM" id="SSF48452">
    <property type="entry name" value="TPR-like"/>
    <property type="match status" value="1"/>
</dbReference>